<reference evidence="2" key="1">
    <citation type="submission" date="2022-11" db="UniProtKB">
        <authorList>
            <consortium name="WormBaseParasite"/>
        </authorList>
    </citation>
    <scope>IDENTIFICATION</scope>
</reference>
<evidence type="ECO:0000313" key="2">
    <source>
        <dbReference type="WBParaSite" id="JU765_v2.g2419.t1"/>
    </source>
</evidence>
<organism evidence="1 2">
    <name type="scientific">Panagrolaimus sp. JU765</name>
    <dbReference type="NCBI Taxonomy" id="591449"/>
    <lineage>
        <taxon>Eukaryota</taxon>
        <taxon>Metazoa</taxon>
        <taxon>Ecdysozoa</taxon>
        <taxon>Nematoda</taxon>
        <taxon>Chromadorea</taxon>
        <taxon>Rhabditida</taxon>
        <taxon>Tylenchina</taxon>
        <taxon>Panagrolaimomorpha</taxon>
        <taxon>Panagrolaimoidea</taxon>
        <taxon>Panagrolaimidae</taxon>
        <taxon>Panagrolaimus</taxon>
    </lineage>
</organism>
<accession>A0AC34R159</accession>
<sequence length="222" mass="25107">MTDFSDFIFFSKNFHGSIISQNKSGEFIANVVRSCDLVGIVVAHSCQCRIRCIRDVQSREYGGHAIQLLQIRISSSGESRKSLTEWETVEFDTFDMDSTTNANGFDRFVRETMVEVADLVAIQFNSEMAFVDNDLQIKVVMIMQVDIVSDFCTPVSVRASIQDENVLGDAEVDVEDNVWSRKEINNKLSGNYDSFFGKECQVANFSAKNVPIARVRVRKPHH</sequence>
<proteinExistence type="predicted"/>
<name>A0AC34R159_9BILA</name>
<dbReference type="WBParaSite" id="JU765_v2.g2419.t1">
    <property type="protein sequence ID" value="JU765_v2.g2419.t1"/>
    <property type="gene ID" value="JU765_v2.g2419"/>
</dbReference>
<protein>
    <submittedName>
        <fullName evidence="2">Uncharacterized protein</fullName>
    </submittedName>
</protein>
<evidence type="ECO:0000313" key="1">
    <source>
        <dbReference type="Proteomes" id="UP000887576"/>
    </source>
</evidence>
<dbReference type="Proteomes" id="UP000887576">
    <property type="component" value="Unplaced"/>
</dbReference>